<evidence type="ECO:0000313" key="3">
    <source>
        <dbReference type="Proteomes" id="UP000019141"/>
    </source>
</evidence>
<dbReference type="SUPFAM" id="SSF54593">
    <property type="entry name" value="Glyoxalase/Bleomycin resistance protein/Dihydroxybiphenyl dioxygenase"/>
    <property type="match status" value="1"/>
</dbReference>
<dbReference type="PROSITE" id="PS51819">
    <property type="entry name" value="VOC"/>
    <property type="match status" value="1"/>
</dbReference>
<reference evidence="2 3" key="1">
    <citation type="journal article" date="2014" name="Nature">
        <title>An environmental bacterial taxon with a large and distinct metabolic repertoire.</title>
        <authorList>
            <person name="Wilson M.C."/>
            <person name="Mori T."/>
            <person name="Ruckert C."/>
            <person name="Uria A.R."/>
            <person name="Helf M.J."/>
            <person name="Takada K."/>
            <person name="Gernert C."/>
            <person name="Steffens U.A."/>
            <person name="Heycke N."/>
            <person name="Schmitt S."/>
            <person name="Rinke C."/>
            <person name="Helfrich E.J."/>
            <person name="Brachmann A.O."/>
            <person name="Gurgui C."/>
            <person name="Wakimoto T."/>
            <person name="Kracht M."/>
            <person name="Crusemann M."/>
            <person name="Hentschel U."/>
            <person name="Abe I."/>
            <person name="Matsunaga S."/>
            <person name="Kalinowski J."/>
            <person name="Takeyama H."/>
            <person name="Piel J."/>
        </authorList>
    </citation>
    <scope>NUCLEOTIDE SEQUENCE [LARGE SCALE GENOMIC DNA]</scope>
    <source>
        <strain evidence="3">TSY1</strain>
    </source>
</reference>
<dbReference type="InterPro" id="IPR037523">
    <property type="entry name" value="VOC_core"/>
</dbReference>
<organism evidence="2 3">
    <name type="scientific">Entotheonella factor</name>
    <dbReference type="NCBI Taxonomy" id="1429438"/>
    <lineage>
        <taxon>Bacteria</taxon>
        <taxon>Pseudomonadati</taxon>
        <taxon>Nitrospinota/Tectimicrobiota group</taxon>
        <taxon>Candidatus Tectimicrobiota</taxon>
        <taxon>Candidatus Entotheonellia</taxon>
        <taxon>Candidatus Entotheonellales</taxon>
        <taxon>Candidatus Entotheonellaceae</taxon>
        <taxon>Candidatus Entotheonella</taxon>
    </lineage>
</organism>
<dbReference type="InterPro" id="IPR029068">
    <property type="entry name" value="Glyas_Bleomycin-R_OHBP_Dase"/>
</dbReference>
<comment type="caution">
    <text evidence="2">The sequence shown here is derived from an EMBL/GenBank/DDBJ whole genome shotgun (WGS) entry which is preliminary data.</text>
</comment>
<dbReference type="Proteomes" id="UP000019141">
    <property type="component" value="Unassembled WGS sequence"/>
</dbReference>
<gene>
    <name evidence="2" type="ORF">ETSY1_21720</name>
</gene>
<dbReference type="Pfam" id="PF13669">
    <property type="entry name" value="Glyoxalase_4"/>
    <property type="match status" value="1"/>
</dbReference>
<dbReference type="EMBL" id="AZHW01000635">
    <property type="protein sequence ID" value="ETW97674.1"/>
    <property type="molecule type" value="Genomic_DNA"/>
</dbReference>
<evidence type="ECO:0000313" key="2">
    <source>
        <dbReference type="EMBL" id="ETW97674.1"/>
    </source>
</evidence>
<keyword evidence="3" id="KW-1185">Reference proteome</keyword>
<evidence type="ECO:0000259" key="1">
    <source>
        <dbReference type="PROSITE" id="PS51819"/>
    </source>
</evidence>
<sequence>MSRVFGDLRQLGYVVRDIEAAMTYWIEVNGVGPFFYIEHVPLASFTYRGRPSMPEMSIALAFSGLAQIELIQQRNDAPSMYKDYLDAGQEGLQHVAYWPDDYEEAMAAAAAQGLEIGQQGDIAGRGGFVYYETRGHYGTCIEFAEYNAYRRYQFSEMERICRAWDGTDPIRTTLPTPPA</sequence>
<protein>
    <recommendedName>
        <fullName evidence="1">VOC domain-containing protein</fullName>
    </recommendedName>
</protein>
<accession>W4LID1</accession>
<feature type="domain" description="VOC" evidence="1">
    <location>
        <begin position="7"/>
        <end position="146"/>
    </location>
</feature>
<proteinExistence type="predicted"/>
<dbReference type="HOGENOM" id="CLU_046006_3_0_7"/>
<name>W4LID1_ENTF1</name>
<dbReference type="AlphaFoldDB" id="W4LID1"/>
<dbReference type="PATRIC" id="fig|1429438.4.peg.4202"/>
<dbReference type="Gene3D" id="3.10.180.10">
    <property type="entry name" value="2,3-Dihydroxybiphenyl 1,2-Dioxygenase, domain 1"/>
    <property type="match status" value="1"/>
</dbReference>